<dbReference type="EMBL" id="JAVRAA010000012">
    <property type="protein sequence ID" value="MDT0339348.1"/>
    <property type="molecule type" value="Genomic_DNA"/>
</dbReference>
<name>A0AAE4GCB9_9BURK</name>
<sequence>MSLNKEQSMSANPASGRPMPADSIPVSRKILSDLRGQIAEVHIALDSLGILLRRSQDNVEHGSGILLGMLVEKLEKADSDLTQLALSG</sequence>
<accession>A0AAE4GCB9</accession>
<dbReference type="RefSeq" id="WP_310835935.1">
    <property type="nucleotide sequence ID" value="NZ_JAVLSM010000002.1"/>
</dbReference>
<feature type="compositionally biased region" description="Polar residues" evidence="1">
    <location>
        <begin position="1"/>
        <end position="13"/>
    </location>
</feature>
<comment type="caution">
    <text evidence="2">The sequence shown here is derived from an EMBL/GenBank/DDBJ whole genome shotgun (WGS) entry which is preliminary data.</text>
</comment>
<protein>
    <submittedName>
        <fullName evidence="2">Uncharacterized protein</fullName>
    </submittedName>
</protein>
<evidence type="ECO:0000313" key="2">
    <source>
        <dbReference type="EMBL" id="MDT0339348.1"/>
    </source>
</evidence>
<dbReference type="AlphaFoldDB" id="A0AAE4GCB9"/>
<feature type="region of interest" description="Disordered" evidence="1">
    <location>
        <begin position="1"/>
        <end position="23"/>
    </location>
</feature>
<reference evidence="2" key="1">
    <citation type="submission" date="2023-02" db="EMBL/GenBank/DDBJ databases">
        <title>Description of Herbaspirillum huttiense subsp. nephrolepsisexaltata and Herbaspirillum huttiense subsp. lycopersicon.</title>
        <authorList>
            <person name="Poudel M."/>
            <person name="Sharma A."/>
            <person name="Goss E."/>
            <person name="Tapia J.H."/>
            <person name="Harmon C.M."/>
            <person name="Jones J.B."/>
        </authorList>
    </citation>
    <scope>NUCLEOTIDE SEQUENCE</scope>
    <source>
        <strain evidence="2">NC40101</strain>
    </source>
</reference>
<gene>
    <name evidence="2" type="ORF">RJN63_21110</name>
</gene>
<evidence type="ECO:0000256" key="1">
    <source>
        <dbReference type="SAM" id="MobiDB-lite"/>
    </source>
</evidence>
<proteinExistence type="predicted"/>
<organism evidence="2">
    <name type="scientific">Herbaspirillum huttiense subsp. nephrolepidis</name>
    <dbReference type="NCBI Taxonomy" id="3075126"/>
    <lineage>
        <taxon>Bacteria</taxon>
        <taxon>Pseudomonadati</taxon>
        <taxon>Pseudomonadota</taxon>
        <taxon>Betaproteobacteria</taxon>
        <taxon>Burkholderiales</taxon>
        <taxon>Oxalobacteraceae</taxon>
        <taxon>Herbaspirillum</taxon>
    </lineage>
</organism>